<proteinExistence type="predicted"/>
<evidence type="ECO:0000313" key="1">
    <source>
        <dbReference type="EMBL" id="QDT19901.1"/>
    </source>
</evidence>
<dbReference type="EMBL" id="CP036266">
    <property type="protein sequence ID" value="QDT19901.1"/>
    <property type="molecule type" value="Genomic_DNA"/>
</dbReference>
<dbReference type="AlphaFoldDB" id="A0A517PKM9"/>
<dbReference type="Proteomes" id="UP000320421">
    <property type="component" value="Chromosome"/>
</dbReference>
<name>A0A517PKM9_9PLAN</name>
<gene>
    <name evidence="1" type="ORF">HG66A1_16690</name>
</gene>
<protein>
    <submittedName>
        <fullName evidence="1">Uncharacterized protein</fullName>
    </submittedName>
</protein>
<dbReference type="OrthoDB" id="7889106at2"/>
<keyword evidence="2" id="KW-1185">Reference proteome</keyword>
<accession>A0A517PKM9</accession>
<reference evidence="1 2" key="1">
    <citation type="submission" date="2019-02" db="EMBL/GenBank/DDBJ databases">
        <title>Deep-cultivation of Planctomycetes and their phenomic and genomic characterization uncovers novel biology.</title>
        <authorList>
            <person name="Wiegand S."/>
            <person name="Jogler M."/>
            <person name="Boedeker C."/>
            <person name="Pinto D."/>
            <person name="Vollmers J."/>
            <person name="Rivas-Marin E."/>
            <person name="Kohn T."/>
            <person name="Peeters S.H."/>
            <person name="Heuer A."/>
            <person name="Rast P."/>
            <person name="Oberbeckmann S."/>
            <person name="Bunk B."/>
            <person name="Jeske O."/>
            <person name="Meyerdierks A."/>
            <person name="Storesund J.E."/>
            <person name="Kallscheuer N."/>
            <person name="Luecker S."/>
            <person name="Lage O.M."/>
            <person name="Pohl T."/>
            <person name="Merkel B.J."/>
            <person name="Hornburger P."/>
            <person name="Mueller R.-W."/>
            <person name="Bruemmer F."/>
            <person name="Labrenz M."/>
            <person name="Spormann A.M."/>
            <person name="Op den Camp H."/>
            <person name="Overmann J."/>
            <person name="Amann R."/>
            <person name="Jetten M.S.M."/>
            <person name="Mascher T."/>
            <person name="Medema M.H."/>
            <person name="Devos D.P."/>
            <person name="Kaster A.-K."/>
            <person name="Ovreas L."/>
            <person name="Rohde M."/>
            <person name="Galperin M.Y."/>
            <person name="Jogler C."/>
        </authorList>
    </citation>
    <scope>NUCLEOTIDE SEQUENCE [LARGE SCALE GENOMIC DNA]</scope>
    <source>
        <strain evidence="1 2">HG66A1</strain>
    </source>
</reference>
<organism evidence="1 2">
    <name type="scientific">Gimesia chilikensis</name>
    <dbReference type="NCBI Taxonomy" id="2605989"/>
    <lineage>
        <taxon>Bacteria</taxon>
        <taxon>Pseudomonadati</taxon>
        <taxon>Planctomycetota</taxon>
        <taxon>Planctomycetia</taxon>
        <taxon>Planctomycetales</taxon>
        <taxon>Planctomycetaceae</taxon>
        <taxon>Gimesia</taxon>
    </lineage>
</organism>
<sequence length="86" mass="9732">MKNETHKDCCGNMFPDCLHLKDNVPNEGKVFTVWMKTPKGSVLPVHSDRSIEINHDQWEECQQCADFDSCYKLSMAKIALESAVAS</sequence>
<dbReference type="RefSeq" id="WP_145181923.1">
    <property type="nucleotide sequence ID" value="NZ_CP036266.1"/>
</dbReference>
<evidence type="ECO:0000313" key="2">
    <source>
        <dbReference type="Proteomes" id="UP000320421"/>
    </source>
</evidence>